<proteinExistence type="predicted"/>
<dbReference type="Proteomes" id="UP001056120">
    <property type="component" value="Linkage Group LG04"/>
</dbReference>
<accession>A0ACB9JHV2</accession>
<protein>
    <submittedName>
        <fullName evidence="1">Uncharacterized protein</fullName>
    </submittedName>
</protein>
<name>A0ACB9JHV2_9ASTR</name>
<sequence>MVAISSTKARVIKSRKQGASFRSPNKRENGLTARGGELECMKCLIFKIQVVFQVGLVGCNIYNGATG</sequence>
<dbReference type="EMBL" id="CM042021">
    <property type="protein sequence ID" value="KAI3819243.1"/>
    <property type="molecule type" value="Genomic_DNA"/>
</dbReference>
<organism evidence="1 2">
    <name type="scientific">Smallanthus sonchifolius</name>
    <dbReference type="NCBI Taxonomy" id="185202"/>
    <lineage>
        <taxon>Eukaryota</taxon>
        <taxon>Viridiplantae</taxon>
        <taxon>Streptophyta</taxon>
        <taxon>Embryophyta</taxon>
        <taxon>Tracheophyta</taxon>
        <taxon>Spermatophyta</taxon>
        <taxon>Magnoliopsida</taxon>
        <taxon>eudicotyledons</taxon>
        <taxon>Gunneridae</taxon>
        <taxon>Pentapetalae</taxon>
        <taxon>asterids</taxon>
        <taxon>campanulids</taxon>
        <taxon>Asterales</taxon>
        <taxon>Asteraceae</taxon>
        <taxon>Asteroideae</taxon>
        <taxon>Heliantheae alliance</taxon>
        <taxon>Millerieae</taxon>
        <taxon>Smallanthus</taxon>
    </lineage>
</organism>
<keyword evidence="2" id="KW-1185">Reference proteome</keyword>
<gene>
    <name evidence="1" type="ORF">L1987_13068</name>
</gene>
<reference evidence="1 2" key="2">
    <citation type="journal article" date="2022" name="Mol. Ecol. Resour.">
        <title>The genomes of chicory, endive, great burdock and yacon provide insights into Asteraceae paleo-polyploidization history and plant inulin production.</title>
        <authorList>
            <person name="Fan W."/>
            <person name="Wang S."/>
            <person name="Wang H."/>
            <person name="Wang A."/>
            <person name="Jiang F."/>
            <person name="Liu H."/>
            <person name="Zhao H."/>
            <person name="Xu D."/>
            <person name="Zhang Y."/>
        </authorList>
    </citation>
    <scope>NUCLEOTIDE SEQUENCE [LARGE SCALE GENOMIC DNA]</scope>
    <source>
        <strain evidence="2">cv. Yunnan</strain>
        <tissue evidence="1">Leaves</tissue>
    </source>
</reference>
<evidence type="ECO:0000313" key="1">
    <source>
        <dbReference type="EMBL" id="KAI3819243.1"/>
    </source>
</evidence>
<reference evidence="2" key="1">
    <citation type="journal article" date="2022" name="Mol. Ecol. Resour.">
        <title>The genomes of chicory, endive, great burdock and yacon provide insights into Asteraceae palaeo-polyploidization history and plant inulin production.</title>
        <authorList>
            <person name="Fan W."/>
            <person name="Wang S."/>
            <person name="Wang H."/>
            <person name="Wang A."/>
            <person name="Jiang F."/>
            <person name="Liu H."/>
            <person name="Zhao H."/>
            <person name="Xu D."/>
            <person name="Zhang Y."/>
        </authorList>
    </citation>
    <scope>NUCLEOTIDE SEQUENCE [LARGE SCALE GENOMIC DNA]</scope>
    <source>
        <strain evidence="2">cv. Yunnan</strain>
    </source>
</reference>
<evidence type="ECO:0000313" key="2">
    <source>
        <dbReference type="Proteomes" id="UP001056120"/>
    </source>
</evidence>
<comment type="caution">
    <text evidence="1">The sequence shown here is derived from an EMBL/GenBank/DDBJ whole genome shotgun (WGS) entry which is preliminary data.</text>
</comment>